<comment type="function">
    <text evidence="5">Part of the twin-arginine translocation (Tat) system that transports large folded proteins containing a characteristic twin-arginine motif in their signal peptide across membranes.</text>
</comment>
<proteinExistence type="inferred from homology"/>
<keyword evidence="3 5" id="KW-1133">Transmembrane helix</keyword>
<evidence type="ECO:0000256" key="4">
    <source>
        <dbReference type="ARBA" id="ARBA00023136"/>
    </source>
</evidence>
<keyword evidence="5" id="KW-1003">Cell membrane</keyword>
<feature type="transmembrane region" description="Helical" evidence="5">
    <location>
        <begin position="192"/>
        <end position="207"/>
    </location>
</feature>
<evidence type="ECO:0000256" key="3">
    <source>
        <dbReference type="ARBA" id="ARBA00022989"/>
    </source>
</evidence>
<dbReference type="PRINTS" id="PR01840">
    <property type="entry name" value="TATCFAMILY"/>
</dbReference>
<organism evidence="6 7">
    <name type="scientific">Bacillus smithii 7_3_47FAA</name>
    <dbReference type="NCBI Taxonomy" id="665952"/>
    <lineage>
        <taxon>Bacteria</taxon>
        <taxon>Bacillati</taxon>
        <taxon>Bacillota</taxon>
        <taxon>Bacilli</taxon>
        <taxon>Bacillales</taxon>
        <taxon>Bacillaceae</taxon>
        <taxon>Bacillus</taxon>
    </lineage>
</organism>
<keyword evidence="5" id="KW-0811">Translocation</keyword>
<dbReference type="InterPro" id="IPR019820">
    <property type="entry name" value="Sec-indep_translocase_CS"/>
</dbReference>
<keyword evidence="4 5" id="KW-0472">Membrane</keyword>
<dbReference type="EMBL" id="ACWF01000089">
    <property type="protein sequence ID" value="EHL78173.1"/>
    <property type="molecule type" value="Genomic_DNA"/>
</dbReference>
<evidence type="ECO:0000313" key="7">
    <source>
        <dbReference type="Proteomes" id="UP000011747"/>
    </source>
</evidence>
<keyword evidence="7" id="KW-1185">Reference proteome</keyword>
<feature type="transmembrane region" description="Helical" evidence="5">
    <location>
        <begin position="66"/>
        <end position="91"/>
    </location>
</feature>
<dbReference type="Pfam" id="PF00902">
    <property type="entry name" value="TatC"/>
    <property type="match status" value="1"/>
</dbReference>
<protein>
    <recommendedName>
        <fullName evidence="5">Sec-independent protein translocase protein TatC</fullName>
    </recommendedName>
</protein>
<comment type="similarity">
    <text evidence="5">Belongs to the TatC family.</text>
</comment>
<dbReference type="Proteomes" id="UP000011747">
    <property type="component" value="Unassembled WGS sequence"/>
</dbReference>
<dbReference type="HAMAP" id="MF_00902">
    <property type="entry name" value="TatC"/>
    <property type="match status" value="1"/>
</dbReference>
<dbReference type="PANTHER" id="PTHR30371:SF0">
    <property type="entry name" value="SEC-INDEPENDENT PROTEIN TRANSLOCASE PROTEIN TATC, CHLOROPLASTIC-RELATED"/>
    <property type="match status" value="1"/>
</dbReference>
<dbReference type="GO" id="GO:0065002">
    <property type="term" value="P:intracellular protein transmembrane transport"/>
    <property type="evidence" value="ECO:0007669"/>
    <property type="project" value="TreeGrafter"/>
</dbReference>
<dbReference type="GO" id="GO:0043953">
    <property type="term" value="P:protein transport by the Tat complex"/>
    <property type="evidence" value="ECO:0007669"/>
    <property type="project" value="UniProtKB-UniRule"/>
</dbReference>
<comment type="subcellular location">
    <subcellularLocation>
        <location evidence="5">Cell membrane</location>
        <topology evidence="5">Multi-pass membrane protein</topology>
    </subcellularLocation>
    <subcellularLocation>
        <location evidence="1">Membrane</location>
        <topology evidence="1">Multi-pass membrane protein</topology>
    </subcellularLocation>
</comment>
<feature type="transmembrane region" description="Helical" evidence="5">
    <location>
        <begin position="160"/>
        <end position="180"/>
    </location>
</feature>
<comment type="subunit">
    <text evidence="5">Forms a complex with TatA.</text>
</comment>
<evidence type="ECO:0000313" key="6">
    <source>
        <dbReference type="EMBL" id="EHL78173.1"/>
    </source>
</evidence>
<dbReference type="GeneID" id="87582992"/>
<dbReference type="InterPro" id="IPR002033">
    <property type="entry name" value="TatC"/>
</dbReference>
<dbReference type="RefSeq" id="WP_003354031.1">
    <property type="nucleotide sequence ID" value="NZ_JH414752.1"/>
</dbReference>
<keyword evidence="2 5" id="KW-0812">Transmembrane</keyword>
<reference evidence="6 7" key="1">
    <citation type="submission" date="2011-09" db="EMBL/GenBank/DDBJ databases">
        <title>The Genome Sequence of Bacillus smithii 7_3_47FAA.</title>
        <authorList>
            <consortium name="The Broad Institute Genome Sequencing Platform"/>
            <person name="Earl A."/>
            <person name="Ward D."/>
            <person name="Feldgarden M."/>
            <person name="Gevers D."/>
            <person name="Daigneault M."/>
            <person name="Strauss J."/>
            <person name="Allen-Vercoe E."/>
            <person name="Young S.K."/>
            <person name="Zeng Q."/>
            <person name="Gargeya S."/>
            <person name="Fitzgerald M."/>
            <person name="Haas B."/>
            <person name="Abouelleil A."/>
            <person name="Alvarado L."/>
            <person name="Arachchi H.M."/>
            <person name="Berlin A."/>
            <person name="Brown A."/>
            <person name="Chapman S.B."/>
            <person name="Chen Z."/>
            <person name="Dunbar C."/>
            <person name="Freedman E."/>
            <person name="Gearin G."/>
            <person name="Goldberg J."/>
            <person name="Griggs A."/>
            <person name="Gujja S."/>
            <person name="Heiman D."/>
            <person name="Howarth C."/>
            <person name="Larson L."/>
            <person name="Lui A."/>
            <person name="MacDonald P.J.P."/>
            <person name="Montmayeur A."/>
            <person name="Murphy C."/>
            <person name="Neiman D."/>
            <person name="Pearson M."/>
            <person name="Priest M."/>
            <person name="Roberts A."/>
            <person name="Saif S."/>
            <person name="Shea T."/>
            <person name="Shenoy N."/>
            <person name="Sisk P."/>
            <person name="Stolte C."/>
            <person name="Sykes S."/>
            <person name="Wortman J."/>
            <person name="Nusbaum C."/>
            <person name="Birren B."/>
        </authorList>
    </citation>
    <scope>NUCLEOTIDE SEQUENCE [LARGE SCALE GENOMIC DNA]</scope>
    <source>
        <strain evidence="6 7">7_3_47FAA</strain>
    </source>
</reference>
<dbReference type="AlphaFoldDB" id="G9QL03"/>
<dbReference type="HOGENOM" id="CLU_031942_3_1_9"/>
<name>G9QL03_9BACI</name>
<evidence type="ECO:0000256" key="2">
    <source>
        <dbReference type="ARBA" id="ARBA00022692"/>
    </source>
</evidence>
<sequence>MNRKDMTVLEHIMELRKRLIIVIVFFVIAVIVGLFTAEPMIKFLQHADLAKELTMNAFRITDPMKVYFQMSFVIACILTSPVLLYQLWAFISPGLYEKERKVTLSYIPATVLLFLLGVAFSYFVLFPFVLRFMTNLSEKLGIHQVIGINEYFHFLFQLTIPFGILFELPIVVMFLTRLGIVTPKFLAKIRRYAYFVLLVIAGIITPPDVMSQLIVTIPLCFLYEVSIWISRMSYKKMQRLERQRSEEIVNEN</sequence>
<accession>G9QL03</accession>
<keyword evidence="5" id="KW-0813">Transport</keyword>
<feature type="transmembrane region" description="Helical" evidence="5">
    <location>
        <begin position="103"/>
        <end position="130"/>
    </location>
</feature>
<keyword evidence="5" id="KW-0653">Protein transport</keyword>
<gene>
    <name evidence="5" type="primary">tatC</name>
    <name evidence="6" type="ORF">HMPREF1015_02413</name>
</gene>
<dbReference type="PATRIC" id="fig|665952.3.peg.1713"/>
<dbReference type="NCBIfam" id="TIGR00945">
    <property type="entry name" value="tatC"/>
    <property type="match status" value="1"/>
</dbReference>
<feature type="transmembrane region" description="Helical" evidence="5">
    <location>
        <begin position="20"/>
        <end position="37"/>
    </location>
</feature>
<dbReference type="PANTHER" id="PTHR30371">
    <property type="entry name" value="SEC-INDEPENDENT PROTEIN TRANSLOCASE PROTEIN TATC"/>
    <property type="match status" value="1"/>
</dbReference>
<comment type="caution">
    <text evidence="6">The sequence shown here is derived from an EMBL/GenBank/DDBJ whole genome shotgun (WGS) entry which is preliminary data.</text>
</comment>
<evidence type="ECO:0000256" key="1">
    <source>
        <dbReference type="ARBA" id="ARBA00004141"/>
    </source>
</evidence>
<evidence type="ECO:0000256" key="5">
    <source>
        <dbReference type="HAMAP-Rule" id="MF_00902"/>
    </source>
</evidence>
<dbReference type="PROSITE" id="PS01218">
    <property type="entry name" value="TATC"/>
    <property type="match status" value="1"/>
</dbReference>
<dbReference type="GO" id="GO:0009977">
    <property type="term" value="F:proton motive force dependent protein transmembrane transporter activity"/>
    <property type="evidence" value="ECO:0007669"/>
    <property type="project" value="TreeGrafter"/>
</dbReference>
<dbReference type="GO" id="GO:0033281">
    <property type="term" value="C:TAT protein transport complex"/>
    <property type="evidence" value="ECO:0007669"/>
    <property type="project" value="UniProtKB-UniRule"/>
</dbReference>
<feature type="transmembrane region" description="Helical" evidence="5">
    <location>
        <begin position="213"/>
        <end position="234"/>
    </location>
</feature>